<evidence type="ECO:0000313" key="2">
    <source>
        <dbReference type="Proteomes" id="UP000297647"/>
    </source>
</evidence>
<keyword evidence="2" id="KW-1185">Reference proteome</keyword>
<proteinExistence type="predicted"/>
<dbReference type="RefSeq" id="WP_135074853.1">
    <property type="nucleotide sequence ID" value="NZ_SPSB01000004.1"/>
</dbReference>
<dbReference type="AlphaFoldDB" id="A0A4Y9QKE7"/>
<dbReference type="Proteomes" id="UP000297647">
    <property type="component" value="Unassembled WGS sequence"/>
</dbReference>
<sequence>MNFRKINLFFLIGITSLHFSCDSGDPIAKTEFGKIPTKSFYKNLIDEELVQVVYGGEEPYDTIYYFNINGDSTLKSVLWTHTDKYEFDTLQSIKINFGSDSVLFYDEMMFAPGKGEVSKEKLNLILEIYKKWYGEPKYSFSHNYSEVKISEIDSIFKNKKSQSEKESIISQFLGGEDDNYFLVWNPEGFNLMISYRWEEIDSTITNGFIKYEVINYDKILNKRKEEIRNNASINDFISLRFYLDEFTEGMPPFTDRLNLRMFSVSHNLPEEPRNIEKFKFDVIFEDEYKDTILVVQDLEYDGYGILESAYSTGYTTSPSGRIEYYVDYYRYNENGRAFEELRKLRERKFSRRNLDDIKISANIKSIVFENGDVLK</sequence>
<comment type="caution">
    <text evidence="1">The sequence shown here is derived from an EMBL/GenBank/DDBJ whole genome shotgun (WGS) entry which is preliminary data.</text>
</comment>
<name>A0A4Y9QKE7_9BACT</name>
<accession>A0A4Y9QKE7</accession>
<organism evidence="1 2">
    <name type="scientific">Algoriphagus kandeliae</name>
    <dbReference type="NCBI Taxonomy" id="2562278"/>
    <lineage>
        <taxon>Bacteria</taxon>
        <taxon>Pseudomonadati</taxon>
        <taxon>Bacteroidota</taxon>
        <taxon>Cytophagia</taxon>
        <taxon>Cytophagales</taxon>
        <taxon>Cyclobacteriaceae</taxon>
        <taxon>Algoriphagus</taxon>
    </lineage>
</organism>
<evidence type="ECO:0000313" key="1">
    <source>
        <dbReference type="EMBL" id="TFV93181.1"/>
    </source>
</evidence>
<dbReference type="EMBL" id="SPSB01000004">
    <property type="protein sequence ID" value="TFV93181.1"/>
    <property type="molecule type" value="Genomic_DNA"/>
</dbReference>
<reference evidence="1 2" key="1">
    <citation type="submission" date="2019-03" db="EMBL/GenBank/DDBJ databases">
        <title>Algoriphagus sp. nov, a new strain isolated from root system soil of mangrove plant Kandelia.</title>
        <authorList>
            <person name="Yin Q."/>
            <person name="Wang K."/>
            <person name="Song Z."/>
        </authorList>
    </citation>
    <scope>NUCLEOTIDE SEQUENCE [LARGE SCALE GENOMIC DNA]</scope>
    <source>
        <strain evidence="1 2">XY-J91</strain>
    </source>
</reference>
<gene>
    <name evidence="1" type="ORF">E4S40_13025</name>
</gene>
<protein>
    <submittedName>
        <fullName evidence="1">Uncharacterized protein</fullName>
    </submittedName>
</protein>